<dbReference type="Proteomes" id="UP000003781">
    <property type="component" value="Unassembled WGS sequence"/>
</dbReference>
<dbReference type="EMBL" id="AAXW01000002">
    <property type="protein sequence ID" value="EAZ93660.1"/>
    <property type="molecule type" value="Genomic_DNA"/>
</dbReference>
<evidence type="ECO:0000313" key="1">
    <source>
        <dbReference type="EMBL" id="EAZ93660.1"/>
    </source>
</evidence>
<accession>A3IIM8</accession>
<dbReference type="AlphaFoldDB" id="A3IIM8"/>
<organism evidence="1 2">
    <name type="scientific">Crocosphaera chwakensis CCY0110</name>
    <dbReference type="NCBI Taxonomy" id="391612"/>
    <lineage>
        <taxon>Bacteria</taxon>
        <taxon>Bacillati</taxon>
        <taxon>Cyanobacteriota</taxon>
        <taxon>Cyanophyceae</taxon>
        <taxon>Oscillatoriophycideae</taxon>
        <taxon>Chroococcales</taxon>
        <taxon>Aphanothecaceae</taxon>
        <taxon>Crocosphaera</taxon>
        <taxon>Crocosphaera chwakensis</taxon>
    </lineage>
</organism>
<name>A3IIM8_9CHRO</name>
<proteinExistence type="predicted"/>
<sequence length="26" mass="3312">MFDFHNHLCMRPFFRFSDLYQLHPLV</sequence>
<gene>
    <name evidence="1" type="ORF">CY0110_17732</name>
</gene>
<reference evidence="1 2" key="1">
    <citation type="submission" date="2007-03" db="EMBL/GenBank/DDBJ databases">
        <authorList>
            <person name="Stal L."/>
            <person name="Ferriera S."/>
            <person name="Johnson J."/>
            <person name="Kravitz S."/>
            <person name="Beeson K."/>
            <person name="Sutton G."/>
            <person name="Rogers Y.-H."/>
            <person name="Friedman R."/>
            <person name="Frazier M."/>
            <person name="Venter J.C."/>
        </authorList>
    </citation>
    <scope>NUCLEOTIDE SEQUENCE [LARGE SCALE GENOMIC DNA]</scope>
    <source>
        <strain evidence="1 2">CCY0110</strain>
    </source>
</reference>
<protein>
    <submittedName>
        <fullName evidence="1">Uncharacterized protein</fullName>
    </submittedName>
</protein>
<keyword evidence="2" id="KW-1185">Reference proteome</keyword>
<evidence type="ECO:0000313" key="2">
    <source>
        <dbReference type="Proteomes" id="UP000003781"/>
    </source>
</evidence>
<comment type="caution">
    <text evidence="1">The sequence shown here is derived from an EMBL/GenBank/DDBJ whole genome shotgun (WGS) entry which is preliminary data.</text>
</comment>